<dbReference type="CDD" id="cd00190">
    <property type="entry name" value="Tryp_SPc"/>
    <property type="match status" value="1"/>
</dbReference>
<protein>
    <recommendedName>
        <fullName evidence="6">Peptidase S1 domain-containing protein</fullName>
    </recommendedName>
</protein>
<evidence type="ECO:0000313" key="7">
    <source>
        <dbReference type="EMBL" id="KAJ8720155.1"/>
    </source>
</evidence>
<dbReference type="PROSITE" id="PS50240">
    <property type="entry name" value="TRYPSIN_DOM"/>
    <property type="match status" value="1"/>
</dbReference>
<dbReference type="GO" id="GO:0004252">
    <property type="term" value="F:serine-type endopeptidase activity"/>
    <property type="evidence" value="ECO:0007669"/>
    <property type="project" value="InterPro"/>
</dbReference>
<dbReference type="Pfam" id="PF00089">
    <property type="entry name" value="Trypsin"/>
    <property type="match status" value="1"/>
</dbReference>
<dbReference type="InterPro" id="IPR009003">
    <property type="entry name" value="Peptidase_S1_PA"/>
</dbReference>
<dbReference type="SMART" id="SM00020">
    <property type="entry name" value="Tryp_SPc"/>
    <property type="match status" value="1"/>
</dbReference>
<keyword evidence="8" id="KW-1185">Reference proteome</keyword>
<organism evidence="7 8">
    <name type="scientific">Mythimna separata</name>
    <name type="common">Oriental armyworm</name>
    <name type="synonym">Pseudaletia separata</name>
    <dbReference type="NCBI Taxonomy" id="271217"/>
    <lineage>
        <taxon>Eukaryota</taxon>
        <taxon>Metazoa</taxon>
        <taxon>Ecdysozoa</taxon>
        <taxon>Arthropoda</taxon>
        <taxon>Hexapoda</taxon>
        <taxon>Insecta</taxon>
        <taxon>Pterygota</taxon>
        <taxon>Neoptera</taxon>
        <taxon>Endopterygota</taxon>
        <taxon>Lepidoptera</taxon>
        <taxon>Glossata</taxon>
        <taxon>Ditrysia</taxon>
        <taxon>Noctuoidea</taxon>
        <taxon>Noctuidae</taxon>
        <taxon>Noctuinae</taxon>
        <taxon>Hadenini</taxon>
        <taxon>Mythimna</taxon>
    </lineage>
</organism>
<keyword evidence="1 5" id="KW-0732">Signal</keyword>
<dbReference type="EMBL" id="JARGEI010000014">
    <property type="protein sequence ID" value="KAJ8720155.1"/>
    <property type="molecule type" value="Genomic_DNA"/>
</dbReference>
<feature type="domain" description="Peptidase S1" evidence="6">
    <location>
        <begin position="118"/>
        <end position="366"/>
    </location>
</feature>
<dbReference type="Gene3D" id="2.40.10.10">
    <property type="entry name" value="Trypsin-like serine proteases"/>
    <property type="match status" value="2"/>
</dbReference>
<evidence type="ECO:0000313" key="8">
    <source>
        <dbReference type="Proteomes" id="UP001231518"/>
    </source>
</evidence>
<dbReference type="Gene3D" id="3.30.1640.30">
    <property type="match status" value="1"/>
</dbReference>
<gene>
    <name evidence="7" type="ORF">PYW07_012198</name>
</gene>
<evidence type="ECO:0000256" key="1">
    <source>
        <dbReference type="ARBA" id="ARBA00022729"/>
    </source>
</evidence>
<dbReference type="PANTHER" id="PTHR24258">
    <property type="entry name" value="SERINE PROTEASE-RELATED"/>
    <property type="match status" value="1"/>
</dbReference>
<sequence>MTMAYKVYVYVLFFCVFQWTNAQFGSIGLSVGMGGIKDDDVLLSIRSPCPQNTTCVPVSSCPILEDLMDFSCFSSDKYFHRLNQLICGNAGDEDYVCCPSCDCGKVFQDGQEKCGQSMVRGVEYNGLGSQPWTARVGFTHKESGNVRFACSGSIIGKRVVLTAAHCALAKPEGYKLSTIVVGEWDIGRSPDCNDYFCAPPTQAIKVENVIVHPGYEQKIFRHDIALIMLKDEIKYSVTAAPICLNDKPEIVLNERASLVGWGKLSGQNNVVSRQQQLEVPLVPLENCERIFGESVPVNEGQLCAGGEEGKDACSGFGGAPLLLFRDGRHVQVGIVSFGSENCGSEGVPSVYTNIAHYYRWIVDNSPS</sequence>
<accession>A0AAD7YLS4</accession>
<dbReference type="AlphaFoldDB" id="A0AAD7YLS4"/>
<dbReference type="PROSITE" id="PS00134">
    <property type="entry name" value="TRYPSIN_HIS"/>
    <property type="match status" value="1"/>
</dbReference>
<dbReference type="InterPro" id="IPR043504">
    <property type="entry name" value="Peptidase_S1_PA_chymotrypsin"/>
</dbReference>
<dbReference type="PRINTS" id="PR00722">
    <property type="entry name" value="CHYMOTRYPSIN"/>
</dbReference>
<comment type="similarity">
    <text evidence="4">Belongs to the peptidase S1 family. CLIP subfamily.</text>
</comment>
<feature type="chain" id="PRO_5042094086" description="Peptidase S1 domain-containing protein" evidence="5">
    <location>
        <begin position="23"/>
        <end position="367"/>
    </location>
</feature>
<keyword evidence="3" id="KW-0325">Glycoprotein</keyword>
<feature type="signal peptide" evidence="5">
    <location>
        <begin position="1"/>
        <end position="22"/>
    </location>
</feature>
<evidence type="ECO:0000256" key="2">
    <source>
        <dbReference type="ARBA" id="ARBA00023157"/>
    </source>
</evidence>
<evidence type="ECO:0000256" key="5">
    <source>
        <dbReference type="SAM" id="SignalP"/>
    </source>
</evidence>
<proteinExistence type="inferred from homology"/>
<dbReference type="GO" id="GO:0006508">
    <property type="term" value="P:proteolysis"/>
    <property type="evidence" value="ECO:0007669"/>
    <property type="project" value="InterPro"/>
</dbReference>
<comment type="caution">
    <text evidence="7">The sequence shown here is derived from an EMBL/GenBank/DDBJ whole genome shotgun (WGS) entry which is preliminary data.</text>
</comment>
<dbReference type="InterPro" id="IPR001314">
    <property type="entry name" value="Peptidase_S1A"/>
</dbReference>
<keyword evidence="2" id="KW-1015">Disulfide bond</keyword>
<evidence type="ECO:0000256" key="4">
    <source>
        <dbReference type="ARBA" id="ARBA00024195"/>
    </source>
</evidence>
<reference evidence="7" key="1">
    <citation type="submission" date="2023-03" db="EMBL/GenBank/DDBJ databases">
        <title>Chromosome-level genomes of two armyworms, Mythimna separata and Mythimna loreyi, provide insights into the biosynthesis and reception of sex pheromones.</title>
        <authorList>
            <person name="Zhao H."/>
        </authorList>
    </citation>
    <scope>NUCLEOTIDE SEQUENCE</scope>
    <source>
        <strain evidence="7">BeijingLab</strain>
        <tissue evidence="7">Pupa</tissue>
    </source>
</reference>
<name>A0AAD7YLS4_MYTSE</name>
<dbReference type="InterPro" id="IPR001254">
    <property type="entry name" value="Trypsin_dom"/>
</dbReference>
<evidence type="ECO:0000259" key="6">
    <source>
        <dbReference type="PROSITE" id="PS50240"/>
    </source>
</evidence>
<dbReference type="Proteomes" id="UP001231518">
    <property type="component" value="Chromosome 3"/>
</dbReference>
<evidence type="ECO:0000256" key="3">
    <source>
        <dbReference type="ARBA" id="ARBA00023180"/>
    </source>
</evidence>
<dbReference type="FunFam" id="2.40.10.10:FF:000028">
    <property type="entry name" value="Serine protease easter"/>
    <property type="match status" value="1"/>
</dbReference>
<dbReference type="SUPFAM" id="SSF50494">
    <property type="entry name" value="Trypsin-like serine proteases"/>
    <property type="match status" value="1"/>
</dbReference>
<dbReference type="PANTHER" id="PTHR24258:SF145">
    <property type="entry name" value="SERINE PROTEASE EASTER-LIKE PROTEIN"/>
    <property type="match status" value="1"/>
</dbReference>
<dbReference type="InterPro" id="IPR018114">
    <property type="entry name" value="TRYPSIN_HIS"/>
</dbReference>
<dbReference type="InterPro" id="IPR038565">
    <property type="entry name" value="CLIP_sf"/>
</dbReference>